<keyword evidence="2" id="KW-0732">Signal</keyword>
<feature type="chain" id="PRO_5043586040" evidence="2">
    <location>
        <begin position="30"/>
        <end position="101"/>
    </location>
</feature>
<accession>A0AAV7REK2</accession>
<dbReference type="Proteomes" id="UP001066276">
    <property type="component" value="Chromosome 5"/>
</dbReference>
<name>A0AAV7REK2_PLEWA</name>
<dbReference type="AlphaFoldDB" id="A0AAV7REK2"/>
<sequence>MLRKTRLHPITLLCMDMLHCFELAPHVYGVVNACIVYYTMRQMNEFCKGGGLPVKKRSTKRDLQKAIYSFEEAYWVKEAEKQEGDDSGDESGEDEDPFAAL</sequence>
<keyword evidence="4" id="KW-1185">Reference proteome</keyword>
<evidence type="ECO:0000313" key="4">
    <source>
        <dbReference type="Proteomes" id="UP001066276"/>
    </source>
</evidence>
<evidence type="ECO:0000256" key="2">
    <source>
        <dbReference type="SAM" id="SignalP"/>
    </source>
</evidence>
<feature type="signal peptide" evidence="2">
    <location>
        <begin position="1"/>
        <end position="29"/>
    </location>
</feature>
<protein>
    <submittedName>
        <fullName evidence="3">Uncharacterized protein</fullName>
    </submittedName>
</protein>
<proteinExistence type="predicted"/>
<reference evidence="3" key="1">
    <citation type="journal article" date="2022" name="bioRxiv">
        <title>Sequencing and chromosome-scale assembly of the giantPleurodeles waltlgenome.</title>
        <authorList>
            <person name="Brown T."/>
            <person name="Elewa A."/>
            <person name="Iarovenko S."/>
            <person name="Subramanian E."/>
            <person name="Araus A.J."/>
            <person name="Petzold A."/>
            <person name="Susuki M."/>
            <person name="Suzuki K.-i.T."/>
            <person name="Hayashi T."/>
            <person name="Toyoda A."/>
            <person name="Oliveira C."/>
            <person name="Osipova E."/>
            <person name="Leigh N.D."/>
            <person name="Simon A."/>
            <person name="Yun M.H."/>
        </authorList>
    </citation>
    <scope>NUCLEOTIDE SEQUENCE</scope>
    <source>
        <strain evidence="3">20211129_DDA</strain>
        <tissue evidence="3">Liver</tissue>
    </source>
</reference>
<gene>
    <name evidence="3" type="ORF">NDU88_003331</name>
</gene>
<comment type="caution">
    <text evidence="3">The sequence shown here is derived from an EMBL/GenBank/DDBJ whole genome shotgun (WGS) entry which is preliminary data.</text>
</comment>
<evidence type="ECO:0000313" key="3">
    <source>
        <dbReference type="EMBL" id="KAJ1150540.1"/>
    </source>
</evidence>
<dbReference type="EMBL" id="JANPWB010000009">
    <property type="protein sequence ID" value="KAJ1150540.1"/>
    <property type="molecule type" value="Genomic_DNA"/>
</dbReference>
<organism evidence="3 4">
    <name type="scientific">Pleurodeles waltl</name>
    <name type="common">Iberian ribbed newt</name>
    <dbReference type="NCBI Taxonomy" id="8319"/>
    <lineage>
        <taxon>Eukaryota</taxon>
        <taxon>Metazoa</taxon>
        <taxon>Chordata</taxon>
        <taxon>Craniata</taxon>
        <taxon>Vertebrata</taxon>
        <taxon>Euteleostomi</taxon>
        <taxon>Amphibia</taxon>
        <taxon>Batrachia</taxon>
        <taxon>Caudata</taxon>
        <taxon>Salamandroidea</taxon>
        <taxon>Salamandridae</taxon>
        <taxon>Pleurodelinae</taxon>
        <taxon>Pleurodeles</taxon>
    </lineage>
</organism>
<evidence type="ECO:0000256" key="1">
    <source>
        <dbReference type="SAM" id="MobiDB-lite"/>
    </source>
</evidence>
<feature type="compositionally biased region" description="Acidic residues" evidence="1">
    <location>
        <begin position="85"/>
        <end position="101"/>
    </location>
</feature>
<feature type="region of interest" description="Disordered" evidence="1">
    <location>
        <begin position="79"/>
        <end position="101"/>
    </location>
</feature>